<keyword evidence="2" id="KW-1185">Reference proteome</keyword>
<proteinExistence type="predicted"/>
<name>A0ABV2STP3_9FLAO</name>
<sequence length="109" mass="12815">MIRRLVDYKKLDHQVANLLIEKYPHGYGDSDIISFKNMHGEIVEAVEVKTEDTLYLVKISKCLALFIAEFDDKMEKELEIKPVKPEIIGGQEEEIEYEFEDTLEEDYEE</sequence>
<gene>
    <name evidence="1" type="ORF">ABXZ36_07625</name>
</gene>
<comment type="caution">
    <text evidence="1">The sequence shown here is derived from an EMBL/GenBank/DDBJ whole genome shotgun (WGS) entry which is preliminary data.</text>
</comment>
<organism evidence="1 2">
    <name type="scientific">Sediminicola arcticus</name>
    <dbReference type="NCBI Taxonomy" id="1574308"/>
    <lineage>
        <taxon>Bacteria</taxon>
        <taxon>Pseudomonadati</taxon>
        <taxon>Bacteroidota</taxon>
        <taxon>Flavobacteriia</taxon>
        <taxon>Flavobacteriales</taxon>
        <taxon>Flavobacteriaceae</taxon>
        <taxon>Sediminicola</taxon>
    </lineage>
</organism>
<dbReference type="EMBL" id="JBEXAE010000003">
    <property type="protein sequence ID" value="MET6990514.1"/>
    <property type="molecule type" value="Genomic_DNA"/>
</dbReference>
<accession>A0ABV2STP3</accession>
<reference evidence="1 2" key="1">
    <citation type="submission" date="2024-07" db="EMBL/GenBank/DDBJ databases">
        <title>The genome sequence of type strain Sediminicola arcticus GDMCC 1.2805.</title>
        <authorList>
            <person name="Liu Y."/>
        </authorList>
    </citation>
    <scope>NUCLEOTIDE SEQUENCE [LARGE SCALE GENOMIC DNA]</scope>
    <source>
        <strain evidence="1 2">GDMCC 1.2805</strain>
    </source>
</reference>
<dbReference type="RefSeq" id="WP_354614911.1">
    <property type="nucleotide sequence ID" value="NZ_JBEXAE010000003.1"/>
</dbReference>
<evidence type="ECO:0008006" key="3">
    <source>
        <dbReference type="Google" id="ProtNLM"/>
    </source>
</evidence>
<evidence type="ECO:0000313" key="1">
    <source>
        <dbReference type="EMBL" id="MET6990514.1"/>
    </source>
</evidence>
<protein>
    <recommendedName>
        <fullName evidence="3">DNA primase</fullName>
    </recommendedName>
</protein>
<dbReference type="Proteomes" id="UP001549799">
    <property type="component" value="Unassembled WGS sequence"/>
</dbReference>
<evidence type="ECO:0000313" key="2">
    <source>
        <dbReference type="Proteomes" id="UP001549799"/>
    </source>
</evidence>